<reference evidence="3" key="1">
    <citation type="submission" date="2023-08" db="EMBL/GenBank/DDBJ databases">
        <authorList>
            <person name="Chen Y."/>
            <person name="Shah S."/>
            <person name="Dougan E. K."/>
            <person name="Thang M."/>
            <person name="Chan C."/>
        </authorList>
    </citation>
    <scope>NUCLEOTIDE SEQUENCE</scope>
</reference>
<evidence type="ECO:0000256" key="2">
    <source>
        <dbReference type="SAM" id="Phobius"/>
    </source>
</evidence>
<keyword evidence="2" id="KW-0812">Transmembrane</keyword>
<evidence type="ECO:0000313" key="4">
    <source>
        <dbReference type="Proteomes" id="UP001178507"/>
    </source>
</evidence>
<feature type="region of interest" description="Disordered" evidence="1">
    <location>
        <begin position="501"/>
        <end position="545"/>
    </location>
</feature>
<keyword evidence="4" id="KW-1185">Reference proteome</keyword>
<sequence>MEAFAESVLRPGILVLQLGLLLKLIQLVVSFLQANAWSLRSMVARGNQKWREQWNKIKRQYLEEADASDHSGQELARMRCSWTRTTWWVFLAINLPRLLLRQVRRSPGDQTGEEFEIGLVWVCAMGLVIVWCPRLINPCSQDVLYMMAALGMDAAIVIAGLFHNIDVRDVITLTFPGRFMYAVLANRASCVVFCITAHLLQAIHLSVARHAQDSQAAGSGVTIPDLLAIFLAMFWGILAVRRLLLENVLLRVDVQKRTVELGAVSSLLAACYDAVLEVDQGLRLAHDSPQLSSMLLRTQRASGLSEEVLPNLFHEEDRARISEQFRTSTSQSATALNADILDSDFNRVKVELVCVQFDNLTNDRCFLVGIREIQDFERGSLAAAPLHPPTSSAADFCLVFDLQSLEIQIMSDGMKQLCKSLHPSDSMPDDSILDIVSPESHLSLRSQLQRLKESDEAAAVTLKLLGFGERQASVTREYDQFLERWVANMFIPTATLTQSNLRSLPDERGRHLGRGRSDHSSLSSRSSRSRRSRSLRSSSRAESRAADLAGSITQLHVTKIPL</sequence>
<evidence type="ECO:0000256" key="1">
    <source>
        <dbReference type="SAM" id="MobiDB-lite"/>
    </source>
</evidence>
<name>A0AA36IR71_9DINO</name>
<keyword evidence="2" id="KW-0472">Membrane</keyword>
<dbReference type="Proteomes" id="UP001178507">
    <property type="component" value="Unassembled WGS sequence"/>
</dbReference>
<feature type="transmembrane region" description="Helical" evidence="2">
    <location>
        <begin position="115"/>
        <end position="136"/>
    </location>
</feature>
<feature type="compositionally biased region" description="Basic and acidic residues" evidence="1">
    <location>
        <begin position="504"/>
        <end position="519"/>
    </location>
</feature>
<feature type="transmembrane region" description="Helical" evidence="2">
    <location>
        <begin position="12"/>
        <end position="32"/>
    </location>
</feature>
<proteinExistence type="predicted"/>
<feature type="transmembrane region" description="Helical" evidence="2">
    <location>
        <begin position="221"/>
        <end position="240"/>
    </location>
</feature>
<feature type="transmembrane region" description="Helical" evidence="2">
    <location>
        <begin position="143"/>
        <end position="163"/>
    </location>
</feature>
<dbReference type="EMBL" id="CAUJNA010002280">
    <property type="protein sequence ID" value="CAJ1392190.1"/>
    <property type="molecule type" value="Genomic_DNA"/>
</dbReference>
<protein>
    <submittedName>
        <fullName evidence="3">Uncharacterized protein</fullName>
    </submittedName>
</protein>
<evidence type="ECO:0000313" key="3">
    <source>
        <dbReference type="EMBL" id="CAJ1392190.1"/>
    </source>
</evidence>
<keyword evidence="2" id="KW-1133">Transmembrane helix</keyword>
<feature type="transmembrane region" description="Helical" evidence="2">
    <location>
        <begin position="179"/>
        <end position="200"/>
    </location>
</feature>
<dbReference type="AlphaFoldDB" id="A0AA36IR71"/>
<comment type="caution">
    <text evidence="3">The sequence shown here is derived from an EMBL/GenBank/DDBJ whole genome shotgun (WGS) entry which is preliminary data.</text>
</comment>
<accession>A0AA36IR71</accession>
<organism evidence="3 4">
    <name type="scientific">Effrenium voratum</name>
    <dbReference type="NCBI Taxonomy" id="2562239"/>
    <lineage>
        <taxon>Eukaryota</taxon>
        <taxon>Sar</taxon>
        <taxon>Alveolata</taxon>
        <taxon>Dinophyceae</taxon>
        <taxon>Suessiales</taxon>
        <taxon>Symbiodiniaceae</taxon>
        <taxon>Effrenium</taxon>
    </lineage>
</organism>
<gene>
    <name evidence="3" type="ORF">EVOR1521_LOCUS17345</name>
</gene>